<dbReference type="EMBL" id="FOAT01000002">
    <property type="protein sequence ID" value="SEK38336.1"/>
    <property type="molecule type" value="Genomic_DNA"/>
</dbReference>
<dbReference type="RefSeq" id="WP_074829332.1">
    <property type="nucleotide sequence ID" value="NZ_FOAT01000002.1"/>
</dbReference>
<proteinExistence type="predicted"/>
<evidence type="ECO:0000256" key="1">
    <source>
        <dbReference type="SAM" id="Phobius"/>
    </source>
</evidence>
<evidence type="ECO:0000313" key="2">
    <source>
        <dbReference type="EMBL" id="SEK38336.1"/>
    </source>
</evidence>
<dbReference type="Proteomes" id="UP000186015">
    <property type="component" value="Unassembled WGS sequence"/>
</dbReference>
<accession>A0A1H7GJK0</accession>
<gene>
    <name evidence="2" type="ORF">SAMN05216469_102140</name>
</gene>
<sequence length="159" mass="17839">MASRKNKKNRNQKAEKESSDKTVLTVICIILVIGAFIAGGVGLLVEDHDLKKNCTAYAEGEVVRVEVKGRRKHRKITTYIEVYDSIFPKKEIVLKQGGYKEGQDVKVFYDPNDHSRYYVEGTSADRISGGIGLIVFGGLMIFSGLLIRRACKKIEQDKK</sequence>
<name>A0A1H7GJK0_RUMAL</name>
<keyword evidence="1" id="KW-0812">Transmembrane</keyword>
<keyword evidence="1" id="KW-1133">Transmembrane helix</keyword>
<feature type="transmembrane region" description="Helical" evidence="1">
    <location>
        <begin position="127"/>
        <end position="147"/>
    </location>
</feature>
<organism evidence="2 3">
    <name type="scientific">Ruminococcus albus</name>
    <dbReference type="NCBI Taxonomy" id="1264"/>
    <lineage>
        <taxon>Bacteria</taxon>
        <taxon>Bacillati</taxon>
        <taxon>Bacillota</taxon>
        <taxon>Clostridia</taxon>
        <taxon>Eubacteriales</taxon>
        <taxon>Oscillospiraceae</taxon>
        <taxon>Ruminococcus</taxon>
    </lineage>
</organism>
<dbReference type="AlphaFoldDB" id="A0A1H7GJK0"/>
<feature type="transmembrane region" description="Helical" evidence="1">
    <location>
        <begin position="21"/>
        <end position="45"/>
    </location>
</feature>
<keyword evidence="1" id="KW-0472">Membrane</keyword>
<reference evidence="2 3" key="1">
    <citation type="submission" date="2016-10" db="EMBL/GenBank/DDBJ databases">
        <authorList>
            <person name="de Groot N.N."/>
        </authorList>
    </citation>
    <scope>NUCLEOTIDE SEQUENCE [LARGE SCALE GENOMIC DNA]</scope>
    <source>
        <strain evidence="2 3">KH2T6</strain>
    </source>
</reference>
<evidence type="ECO:0008006" key="4">
    <source>
        <dbReference type="Google" id="ProtNLM"/>
    </source>
</evidence>
<protein>
    <recommendedName>
        <fullName evidence="4">DUF3592 domain-containing protein</fullName>
    </recommendedName>
</protein>
<evidence type="ECO:0000313" key="3">
    <source>
        <dbReference type="Proteomes" id="UP000186015"/>
    </source>
</evidence>